<dbReference type="SUPFAM" id="SSF55874">
    <property type="entry name" value="ATPase domain of HSP90 chaperone/DNA topoisomerase II/histidine kinase"/>
    <property type="match status" value="1"/>
</dbReference>
<reference evidence="2 3" key="1">
    <citation type="submission" date="2020-05" db="EMBL/GenBank/DDBJ databases">
        <title>Complete genome sequence of Gemmatimonas greenlandica TET16.</title>
        <authorList>
            <person name="Zeng Y."/>
        </authorList>
    </citation>
    <scope>NUCLEOTIDE SEQUENCE [LARGE SCALE GENOMIC DNA]</scope>
    <source>
        <strain evidence="2 3">TET16</strain>
    </source>
</reference>
<dbReference type="Proteomes" id="UP000500938">
    <property type="component" value="Chromosome"/>
</dbReference>
<sequence length="621" mass="68949">MTVANIAFLLDRLAADTPPNQQIRELTQNAIEAVVRRQKAGEGGEGLIRWDVDWEHLARTDTFKLCIVDNGDGMTPEQMSSYLNSLAVQGANQTQSISENFGVGAKITALFRNSLGLVYQSWRDGRGTMVKLHRDDSIGQYGLDSFDLADGPHWTPRIKDVNRPRGIEDSGTKVTLLGVSDEGNTCVPPETGGMNWLVTYLTSRYFRLPANLKLQVRVLTKDVERWPKGEPSPSEKTFNLQTIRGTKHLFDEYSSAHGTVHLSNADAHWWVFDDPAKSSKEMSSRGSRTGQAGIVFQDEVYVLRTPPSSRRILAGFGVLFGAEHVIIYIEPRGGTTGLDLRADTARSRVLINGEDVEEANWWERWGAEFRTQLPAEIRAKIDEIMARSNSDPHGKLRERILERLKRIRDFLRPSRYRKSASGVVLAAGSVRGGAAGSDGELSEPRSHRLSGSRGGRASDDYLADLVESGGDEAVPVLAQPREPEVLWVTLGKGREDGEMEDVAAEIAGDALNSSTIKANADFRGYRDVLSHFALVFNPNADLEIERLIVDYVQEWMGLQLVEAVMTIRNLANGRTWTGVELQQALSPYALTSVMMARFHVIERVARSLKTDLARVVTKVQH</sequence>
<organism evidence="2 3">
    <name type="scientific">Gemmatimonas groenlandica</name>
    <dbReference type="NCBI Taxonomy" id="2732249"/>
    <lineage>
        <taxon>Bacteria</taxon>
        <taxon>Pseudomonadati</taxon>
        <taxon>Gemmatimonadota</taxon>
        <taxon>Gemmatimonadia</taxon>
        <taxon>Gemmatimonadales</taxon>
        <taxon>Gemmatimonadaceae</taxon>
        <taxon>Gemmatimonas</taxon>
    </lineage>
</organism>
<gene>
    <name evidence="2" type="ORF">HKW67_06740</name>
</gene>
<dbReference type="RefSeq" id="WP_171224650.1">
    <property type="nucleotide sequence ID" value="NZ_CP053085.1"/>
</dbReference>
<feature type="region of interest" description="Disordered" evidence="1">
    <location>
        <begin position="432"/>
        <end position="456"/>
    </location>
</feature>
<dbReference type="Pfam" id="PF13589">
    <property type="entry name" value="HATPase_c_3"/>
    <property type="match status" value="1"/>
</dbReference>
<proteinExistence type="predicted"/>
<dbReference type="EMBL" id="CP053085">
    <property type="protein sequence ID" value="QJR35221.1"/>
    <property type="molecule type" value="Genomic_DNA"/>
</dbReference>
<protein>
    <submittedName>
        <fullName evidence="2">Uncharacterized protein</fullName>
    </submittedName>
</protein>
<keyword evidence="3" id="KW-1185">Reference proteome</keyword>
<evidence type="ECO:0000256" key="1">
    <source>
        <dbReference type="SAM" id="MobiDB-lite"/>
    </source>
</evidence>
<dbReference type="AlphaFoldDB" id="A0A6M4ISL1"/>
<evidence type="ECO:0000313" key="3">
    <source>
        <dbReference type="Proteomes" id="UP000500938"/>
    </source>
</evidence>
<dbReference type="KEGG" id="ggr:HKW67_06740"/>
<dbReference type="InterPro" id="IPR036890">
    <property type="entry name" value="HATPase_C_sf"/>
</dbReference>
<evidence type="ECO:0000313" key="2">
    <source>
        <dbReference type="EMBL" id="QJR35221.1"/>
    </source>
</evidence>
<dbReference type="Gene3D" id="3.30.565.10">
    <property type="entry name" value="Histidine kinase-like ATPase, C-terminal domain"/>
    <property type="match status" value="1"/>
</dbReference>
<name>A0A6M4ISL1_9BACT</name>
<accession>A0A6M4ISL1</accession>